<feature type="compositionally biased region" description="Low complexity" evidence="2">
    <location>
        <begin position="49"/>
        <end position="64"/>
    </location>
</feature>
<feature type="region of interest" description="Disordered" evidence="2">
    <location>
        <begin position="327"/>
        <end position="347"/>
    </location>
</feature>
<feature type="compositionally biased region" description="Basic residues" evidence="2">
    <location>
        <begin position="461"/>
        <end position="471"/>
    </location>
</feature>
<feature type="compositionally biased region" description="Acidic residues" evidence="2">
    <location>
        <begin position="380"/>
        <end position="393"/>
    </location>
</feature>
<evidence type="ECO:0000256" key="2">
    <source>
        <dbReference type="SAM" id="MobiDB-lite"/>
    </source>
</evidence>
<feature type="region of interest" description="Disordered" evidence="2">
    <location>
        <begin position="1"/>
        <end position="33"/>
    </location>
</feature>
<sequence length="639" mass="68386">MAPRRDRSGSGSFVETMSRRRASLDSEIERPSPWRSCVRVPAGAAGTAIGEIISGGRSAGSAAANPPPPPPRQERGQRRPTVTGAGWRPTHAGILSRRLSQQHGECFFIRQALTRAPLTLIDFRHGFTAEWKLNSPFMAEIGHERNNQSVLEYHQIFASLKSSDPTAPAGALHQRTMAKIASLRAEEGRAEEEARLAELRALQNETRLNRLVRGVAGLAARGGAGPQLDGSDRSHDGASPRESTGTPASTPVLGNGRQTFIGRPALLGMPGLNGAVSRGIVDGFARRTSQDAQGSSRAGFDWNARDDHGNDHAVAYEVSTMPLGGFLPGNGGHREASGKGNLAPRKSVGNLTFFGNDDQSRGDANSASAMSDISGLFLDETDNTTVDDDEEEDLRSRSARHHELAQIIRASRASKSSSSSTSSIYSPTPNKKGPTPNEEGALVLQKMSKLQKDEPVVAARSPRRPGLRRRRYSATAVAALAEPSLLSTVQSEELENSSSSHRCRRRHSLAPGVEYDVPLESDGGRSPHLFDPDDPHGQMHVQVQSCDLESGRILSSASGLALAETPGSYHAGRGGDALNRSDHTGYSSYSCLSDITGRSREGSLHGLIVGFRNRLSASGDDLIVGFGRRRRAMSDDTNG</sequence>
<feature type="region of interest" description="Disordered" evidence="2">
    <location>
        <begin position="220"/>
        <end position="255"/>
    </location>
</feature>
<dbReference type="AlphaFoldDB" id="K0RWL7"/>
<keyword evidence="4" id="KW-1185">Reference proteome</keyword>
<feature type="region of interest" description="Disordered" evidence="2">
    <location>
        <begin position="380"/>
        <end position="399"/>
    </location>
</feature>
<feature type="region of interest" description="Disordered" evidence="2">
    <location>
        <begin position="49"/>
        <end position="88"/>
    </location>
</feature>
<feature type="compositionally biased region" description="Basic and acidic residues" evidence="2">
    <location>
        <begin position="230"/>
        <end position="239"/>
    </location>
</feature>
<reference evidence="3 4" key="1">
    <citation type="journal article" date="2012" name="Genome Biol.">
        <title>Genome and low-iron response of an oceanic diatom adapted to chronic iron limitation.</title>
        <authorList>
            <person name="Lommer M."/>
            <person name="Specht M."/>
            <person name="Roy A.S."/>
            <person name="Kraemer L."/>
            <person name="Andreson R."/>
            <person name="Gutowska M.A."/>
            <person name="Wolf J."/>
            <person name="Bergner S.V."/>
            <person name="Schilhabel M.B."/>
            <person name="Klostermeier U.C."/>
            <person name="Beiko R.G."/>
            <person name="Rosenstiel P."/>
            <person name="Hippler M."/>
            <person name="Laroche J."/>
        </authorList>
    </citation>
    <scope>NUCLEOTIDE SEQUENCE [LARGE SCALE GENOMIC DNA]</scope>
    <source>
        <strain evidence="3 4">CCMP1005</strain>
    </source>
</reference>
<keyword evidence="1" id="KW-0175">Coiled coil</keyword>
<organism evidence="3 4">
    <name type="scientific">Thalassiosira oceanica</name>
    <name type="common">Marine diatom</name>
    <dbReference type="NCBI Taxonomy" id="159749"/>
    <lineage>
        <taxon>Eukaryota</taxon>
        <taxon>Sar</taxon>
        <taxon>Stramenopiles</taxon>
        <taxon>Ochrophyta</taxon>
        <taxon>Bacillariophyta</taxon>
        <taxon>Coscinodiscophyceae</taxon>
        <taxon>Thalassiosirophycidae</taxon>
        <taxon>Thalassiosirales</taxon>
        <taxon>Thalassiosiraceae</taxon>
        <taxon>Thalassiosira</taxon>
    </lineage>
</organism>
<feature type="region of interest" description="Disordered" evidence="2">
    <location>
        <begin position="408"/>
        <end position="471"/>
    </location>
</feature>
<dbReference type="EMBL" id="AGNL01028375">
    <property type="protein sequence ID" value="EJK57390.1"/>
    <property type="molecule type" value="Genomic_DNA"/>
</dbReference>
<name>K0RWL7_THAOC</name>
<protein>
    <submittedName>
        <fullName evidence="3">Uncharacterized protein</fullName>
    </submittedName>
</protein>
<accession>K0RWL7</accession>
<feature type="compositionally biased region" description="Low complexity" evidence="2">
    <location>
        <begin position="411"/>
        <end position="426"/>
    </location>
</feature>
<comment type="caution">
    <text evidence="3">The sequence shown here is derived from an EMBL/GenBank/DDBJ whole genome shotgun (WGS) entry which is preliminary data.</text>
</comment>
<dbReference type="Proteomes" id="UP000266841">
    <property type="component" value="Unassembled WGS sequence"/>
</dbReference>
<feature type="compositionally biased region" description="Basic and acidic residues" evidence="2">
    <location>
        <begin position="22"/>
        <end position="32"/>
    </location>
</feature>
<proteinExistence type="predicted"/>
<evidence type="ECO:0000313" key="3">
    <source>
        <dbReference type="EMBL" id="EJK57390.1"/>
    </source>
</evidence>
<evidence type="ECO:0000313" key="4">
    <source>
        <dbReference type="Proteomes" id="UP000266841"/>
    </source>
</evidence>
<feature type="coiled-coil region" evidence="1">
    <location>
        <begin position="173"/>
        <end position="209"/>
    </location>
</feature>
<evidence type="ECO:0000256" key="1">
    <source>
        <dbReference type="SAM" id="Coils"/>
    </source>
</evidence>
<gene>
    <name evidence="3" type="ORF">THAOC_22571</name>
</gene>